<evidence type="ECO:0000313" key="3">
    <source>
        <dbReference type="Proteomes" id="UP000288716"/>
    </source>
</evidence>
<gene>
    <name evidence="2" type="ORF">B4U80_01677</name>
</gene>
<dbReference type="Gene3D" id="2.130.10.10">
    <property type="entry name" value="YVTN repeat-like/Quinoprotein amine dehydrogenase"/>
    <property type="match status" value="2"/>
</dbReference>
<evidence type="ECO:0000313" key="2">
    <source>
        <dbReference type="EMBL" id="RWS31523.1"/>
    </source>
</evidence>
<dbReference type="InterPro" id="IPR045139">
    <property type="entry name" value="Aladin"/>
</dbReference>
<protein>
    <submittedName>
        <fullName evidence="2">Aladin-like protein</fullName>
    </submittedName>
</protein>
<dbReference type="InterPro" id="IPR036322">
    <property type="entry name" value="WD40_repeat_dom_sf"/>
</dbReference>
<dbReference type="PANTHER" id="PTHR14494">
    <property type="entry name" value="ALADIN/ADRACALIN/AAAS"/>
    <property type="match status" value="1"/>
</dbReference>
<organism evidence="2 3">
    <name type="scientific">Leptotrombidium deliense</name>
    <dbReference type="NCBI Taxonomy" id="299467"/>
    <lineage>
        <taxon>Eukaryota</taxon>
        <taxon>Metazoa</taxon>
        <taxon>Ecdysozoa</taxon>
        <taxon>Arthropoda</taxon>
        <taxon>Chelicerata</taxon>
        <taxon>Arachnida</taxon>
        <taxon>Acari</taxon>
        <taxon>Acariformes</taxon>
        <taxon>Trombidiformes</taxon>
        <taxon>Prostigmata</taxon>
        <taxon>Anystina</taxon>
        <taxon>Parasitengona</taxon>
        <taxon>Trombiculoidea</taxon>
        <taxon>Trombiculidae</taxon>
        <taxon>Leptotrombidium</taxon>
    </lineage>
</organism>
<dbReference type="SUPFAM" id="SSF50978">
    <property type="entry name" value="WD40 repeat-like"/>
    <property type="match status" value="1"/>
</dbReference>
<dbReference type="Proteomes" id="UP000288716">
    <property type="component" value="Unassembled WGS sequence"/>
</dbReference>
<dbReference type="InterPro" id="IPR015943">
    <property type="entry name" value="WD40/YVTN_repeat-like_dom_sf"/>
</dbReference>
<dbReference type="GO" id="GO:0005643">
    <property type="term" value="C:nuclear pore"/>
    <property type="evidence" value="ECO:0007669"/>
    <property type="project" value="TreeGrafter"/>
</dbReference>
<dbReference type="Pfam" id="PF25460">
    <property type="entry name" value="Beta-prop_Aladin"/>
    <property type="match status" value="1"/>
</dbReference>
<reference evidence="2 3" key="1">
    <citation type="journal article" date="2018" name="Gigascience">
        <title>Genomes of trombidid mites reveal novel predicted allergens and laterally-transferred genes associated with secondary metabolism.</title>
        <authorList>
            <person name="Dong X."/>
            <person name="Chaisiri K."/>
            <person name="Xia D."/>
            <person name="Armstrong S.D."/>
            <person name="Fang Y."/>
            <person name="Donnelly M.J."/>
            <person name="Kadowaki T."/>
            <person name="McGarry J.W."/>
            <person name="Darby A.C."/>
            <person name="Makepeace B.L."/>
        </authorList>
    </citation>
    <scope>NUCLEOTIDE SEQUENCE [LARGE SCALE GENOMIC DNA]</scope>
    <source>
        <strain evidence="2">UoL-UT</strain>
    </source>
</reference>
<dbReference type="STRING" id="299467.A0A443SVI6"/>
<comment type="caution">
    <text evidence="2">The sequence shown here is derived from an EMBL/GenBank/DDBJ whole genome shotgun (WGS) entry which is preliminary data.</text>
</comment>
<dbReference type="EMBL" id="NCKV01000139">
    <property type="protein sequence ID" value="RWS31523.1"/>
    <property type="molecule type" value="Genomic_DNA"/>
</dbReference>
<dbReference type="OrthoDB" id="411991at2759"/>
<dbReference type="InterPro" id="IPR057403">
    <property type="entry name" value="Beta-prop_Aladin"/>
</dbReference>
<dbReference type="AlphaFoldDB" id="A0A443SVI6"/>
<keyword evidence="3" id="KW-1185">Reference proteome</keyword>
<evidence type="ECO:0000259" key="1">
    <source>
        <dbReference type="Pfam" id="PF25460"/>
    </source>
</evidence>
<dbReference type="SMART" id="SM00320">
    <property type="entry name" value="WD40"/>
    <property type="match status" value="3"/>
</dbReference>
<proteinExistence type="predicted"/>
<dbReference type="InterPro" id="IPR001680">
    <property type="entry name" value="WD40_rpt"/>
</dbReference>
<feature type="domain" description="Aladin seven-bladed propeller" evidence="1">
    <location>
        <begin position="134"/>
        <end position="406"/>
    </location>
</feature>
<dbReference type="VEuPathDB" id="VectorBase:LDEU000516"/>
<dbReference type="GO" id="GO:0006913">
    <property type="term" value="P:nucleocytoplasmic transport"/>
    <property type="evidence" value="ECO:0007669"/>
    <property type="project" value="TreeGrafter"/>
</dbReference>
<dbReference type="PANTHER" id="PTHR14494:SF0">
    <property type="entry name" value="ALADIN"/>
    <property type="match status" value="1"/>
</dbReference>
<name>A0A443SVI6_9ACAR</name>
<sequence length="412" mass="46877">MCSLDSFPSPQNLEERSLREVDEYIESGPDAVFNEELFYPSISIDPKSIIKPSLINEKISDVFIEKDVTPWKKAFFIYRCEGFLASMRVLHSANCGESKWLLFSKKVASFILLVWNMILNVYGYFYPYSLLSDDELCSEFSRCLDSKAHIRCFAWNPQYSRCAIALLNDNIFVYSSTNSTVPLVKHPSQKKVTDMRWKPNSEDILAVACQHIVIIWTIDPNSKATRVTSARLIQQSISTPVTHISYDPLGEWLAICSPTTSKILMVKQTDKIEEKVVRKFGSGVTFLNWSPDKCRLACSTTSNFVRVFENVSWSSKKWSPNVDDICQSACWNADGRILLFAFKKECFVYAIAFYEKAQAGDCGGTNKCIQVLDVSERETPFGVVGGRVHEMLWDKNGERLVIMFKGIIFISC</sequence>
<accession>A0A443SVI6</accession>